<evidence type="ECO:0000313" key="2">
    <source>
        <dbReference type="Proteomes" id="UP000189295"/>
    </source>
</evidence>
<dbReference type="Proteomes" id="UP000189295">
    <property type="component" value="Unassembled WGS sequence"/>
</dbReference>
<dbReference type="RefSeq" id="WP_076954139.1">
    <property type="nucleotide sequence ID" value="NZ_UYXV01000014.1"/>
</dbReference>
<evidence type="ECO:0000313" key="1">
    <source>
        <dbReference type="EMBL" id="ONH50923.1"/>
    </source>
</evidence>
<gene>
    <name evidence="1" type="ORF">BLL36_23725</name>
</gene>
<proteinExistence type="predicted"/>
<evidence type="ECO:0008006" key="3">
    <source>
        <dbReference type="Google" id="ProtNLM"/>
    </source>
</evidence>
<accession>A0A1V2JZP2</accession>
<protein>
    <recommendedName>
        <fullName evidence="3">Receptor protein-tyrosine kinase</fullName>
    </recommendedName>
</protein>
<dbReference type="EMBL" id="MNPW01000013">
    <property type="protein sequence ID" value="ONH50923.1"/>
    <property type="molecule type" value="Genomic_DNA"/>
</dbReference>
<comment type="caution">
    <text evidence="1">The sequence shown here is derived from an EMBL/GenBank/DDBJ whole genome shotgun (WGS) entry which is preliminary data.</text>
</comment>
<sequence>MTMHTSPTPLIKAYYHPLEAAIRWSNLHPFESTIYEQLNGRLRLDHTDFPRWPKLILNYERLLFALLNGELMYGKQGIVYDDPRLLQDPQLSIGEVHLKAWMSMHYPEEKPRFLFTTNELGRLTRLATQQLLNDNSAMAINLNERTKRCVQLKEENVALMQRVKGLEQQVQSFDVPSERSVLTFQHIIGGMLTLLRGTSPGGQRYSVFDSDSAIIEVMLSFHPGRLGITQRTLQKHFAAARRSLDS</sequence>
<name>A0A1V2JZP2_PSECE</name>
<dbReference type="AlphaFoldDB" id="A0A1V2JZP2"/>
<organism evidence="1 2">
    <name type="scientific">Pseudomonas cedrina subsp. cedrina</name>
    <dbReference type="NCBI Taxonomy" id="76762"/>
    <lineage>
        <taxon>Bacteria</taxon>
        <taxon>Pseudomonadati</taxon>
        <taxon>Pseudomonadota</taxon>
        <taxon>Gammaproteobacteria</taxon>
        <taxon>Pseudomonadales</taxon>
        <taxon>Pseudomonadaceae</taxon>
        <taxon>Pseudomonas</taxon>
    </lineage>
</organism>
<reference evidence="1 2" key="1">
    <citation type="submission" date="2016-10" db="EMBL/GenBank/DDBJ databases">
        <title>Pseudomonas lactis sp. nov. and Pseudomonas paralactis sp. nov., isolated from bovine raw milk.</title>
        <authorList>
            <person name="Von Neubeck M."/>
            <person name="Huptas C."/>
            <person name="Glueck C."/>
            <person name="Krewinkel M."/>
            <person name="Stoeckel M."/>
            <person name="Stressler T."/>
            <person name="Fischer L."/>
            <person name="Hinrichs J."/>
            <person name="Scherer S."/>
            <person name="Wenning M."/>
        </authorList>
    </citation>
    <scope>NUCLEOTIDE SEQUENCE [LARGE SCALE GENOMIC DNA]</scope>
    <source>
        <strain evidence="1 2">DSM 17516</strain>
    </source>
</reference>